<accession>A0A426XV11</accession>
<dbReference type="EMBL" id="AMZH03017245">
    <property type="protein sequence ID" value="RRT43320.1"/>
    <property type="molecule type" value="Genomic_DNA"/>
</dbReference>
<evidence type="ECO:0000313" key="1">
    <source>
        <dbReference type="EMBL" id="RRT43320.1"/>
    </source>
</evidence>
<protein>
    <submittedName>
        <fullName evidence="1">Uncharacterized protein</fullName>
    </submittedName>
</protein>
<reference evidence="1 2" key="1">
    <citation type="journal article" date="2014" name="Agronomy (Basel)">
        <title>A Draft Genome Sequence for Ensete ventricosum, the Drought-Tolerant Tree Against Hunger.</title>
        <authorList>
            <person name="Harrison J."/>
            <person name="Moore K.A."/>
            <person name="Paszkiewicz K."/>
            <person name="Jones T."/>
            <person name="Grant M."/>
            <person name="Ambacheew D."/>
            <person name="Muzemil S."/>
            <person name="Studholme D.J."/>
        </authorList>
    </citation>
    <scope>NUCLEOTIDE SEQUENCE [LARGE SCALE GENOMIC DNA]</scope>
</reference>
<proteinExistence type="predicted"/>
<gene>
    <name evidence="1" type="ORF">B296_00011746</name>
</gene>
<comment type="caution">
    <text evidence="1">The sequence shown here is derived from an EMBL/GenBank/DDBJ whole genome shotgun (WGS) entry which is preliminary data.</text>
</comment>
<organism evidence="1 2">
    <name type="scientific">Ensete ventricosum</name>
    <name type="common">Abyssinian banana</name>
    <name type="synonym">Musa ensete</name>
    <dbReference type="NCBI Taxonomy" id="4639"/>
    <lineage>
        <taxon>Eukaryota</taxon>
        <taxon>Viridiplantae</taxon>
        <taxon>Streptophyta</taxon>
        <taxon>Embryophyta</taxon>
        <taxon>Tracheophyta</taxon>
        <taxon>Spermatophyta</taxon>
        <taxon>Magnoliopsida</taxon>
        <taxon>Liliopsida</taxon>
        <taxon>Zingiberales</taxon>
        <taxon>Musaceae</taxon>
        <taxon>Ensete</taxon>
    </lineage>
</organism>
<name>A0A426XV11_ENSVE</name>
<dbReference type="AlphaFoldDB" id="A0A426XV11"/>
<dbReference type="Proteomes" id="UP000287651">
    <property type="component" value="Unassembled WGS sequence"/>
</dbReference>
<evidence type="ECO:0000313" key="2">
    <source>
        <dbReference type="Proteomes" id="UP000287651"/>
    </source>
</evidence>
<sequence length="128" mass="14196">MQSLKPLKTAWKRRCDPFSPNSALADLQARGNHNTEKLQIGKMILKNMATSPLISMIHACRFTSLDGKKETRSDGSRVQSAIFGSTELATPHGWRLLPSTLREMIFSSLIGLSTPMEDSVGSDSRKDY</sequence>